<dbReference type="Gene3D" id="3.30.300.30">
    <property type="match status" value="1"/>
</dbReference>
<dbReference type="GO" id="GO:0005524">
    <property type="term" value="F:ATP binding"/>
    <property type="evidence" value="ECO:0007669"/>
    <property type="project" value="UniProtKB-KW"/>
</dbReference>
<reference evidence="6" key="1">
    <citation type="submission" date="2016-10" db="EMBL/GenBank/DDBJ databases">
        <title>Frankia sp. NRRL B-16386 Genome sequencing.</title>
        <authorList>
            <person name="Ghodhbane-Gtari F."/>
            <person name="Swanson E."/>
            <person name="Gueddou A."/>
            <person name="Hezbri K."/>
            <person name="Ktari K."/>
            <person name="Nouioui I."/>
            <person name="Morris K."/>
            <person name="Simpson S."/>
            <person name="Abebe-Akele F."/>
            <person name="Thomas K."/>
            <person name="Gtari M."/>
            <person name="Tisa L.S."/>
        </authorList>
    </citation>
    <scope>NUCLEOTIDE SEQUENCE [LARGE SCALE GENOMIC DNA]</scope>
    <source>
        <strain evidence="6">NRRL B-16386</strain>
    </source>
</reference>
<evidence type="ECO:0000259" key="4">
    <source>
        <dbReference type="Pfam" id="PF00501"/>
    </source>
</evidence>
<dbReference type="STRING" id="1834516.BL253_19660"/>
<dbReference type="Proteomes" id="UP000188929">
    <property type="component" value="Unassembled WGS sequence"/>
</dbReference>
<evidence type="ECO:0000313" key="6">
    <source>
        <dbReference type="Proteomes" id="UP000188929"/>
    </source>
</evidence>
<dbReference type="Gene3D" id="3.40.50.12780">
    <property type="entry name" value="N-terminal domain of ligase-like"/>
    <property type="match status" value="1"/>
</dbReference>
<dbReference type="SUPFAM" id="SSF56801">
    <property type="entry name" value="Acetyl-CoA synthetase-like"/>
    <property type="match status" value="1"/>
</dbReference>
<evidence type="ECO:0000313" key="5">
    <source>
        <dbReference type="EMBL" id="ONH28409.1"/>
    </source>
</evidence>
<keyword evidence="5" id="KW-0436">Ligase</keyword>
<name>A0A1V2I8S3_9ACTN</name>
<dbReference type="CDD" id="cd05907">
    <property type="entry name" value="VL_LC_FACS_like"/>
    <property type="match status" value="1"/>
</dbReference>
<dbReference type="PANTHER" id="PTHR43272">
    <property type="entry name" value="LONG-CHAIN-FATTY-ACID--COA LIGASE"/>
    <property type="match status" value="1"/>
</dbReference>
<keyword evidence="6" id="KW-1185">Reference proteome</keyword>
<protein>
    <submittedName>
        <fullName evidence="5">Long-chain fatty acid--CoA ligase</fullName>
    </submittedName>
</protein>
<dbReference type="InterPro" id="IPR045851">
    <property type="entry name" value="AMP-bd_C_sf"/>
</dbReference>
<sequence length="604" mass="64795">MPEFTSPALVTLSDDATLTDGVFELVRDRPDQVVIRHKVDGEFADMTYREFFDRVMATAGGLVAHGVGPGDRVALMSRTRYEWTVLDYAIWMAGAVTVPVYETSSAEQVEWIVTDAAVSLAVVETPRLAELVAEVRDRTPSLREVLVIDDGALETLRADGAAVTSEQLEAARAGVRGDSVATIIYTSGTTGRPKGCELSHGALLFDVLAAEAHLPELFSKQSDPSTLLFLPLAHAFARLVQNVAVQVGFPLAYSSDVSALVEDLARSRPSYLLAAPRIFEKVHARARQTAHGSGRGRIFDAAERTAIAYSQALDTLGGPGVGLRLRHALFDRLVYTRLRAVLGGRVRYAVSGSAPLSERLGHFFRGLGVVVLEGYGLTETAPALSANQPGHVKMGTVGRPFGGVTVRVADDGEVLVRGPVLFSGYHANETATKEALDTDGFFRTGDLGTLDAEGFLRITGRKKEILVTAGGKNVAPAPLEQRLQTHPLISQAMVIGDRRPFVAALLTLDEETLEPWLTAHGRPASTPPAELVHDQELLADLQGAVDAANTSVSHAEGIKKFAVLPVDFTVESGELTPSLKVRRSAVMDRFADTVTDIYGTAAEK</sequence>
<dbReference type="Pfam" id="PF00501">
    <property type="entry name" value="AMP-binding"/>
    <property type="match status" value="1"/>
</dbReference>
<dbReference type="EMBL" id="MOMC01000040">
    <property type="protein sequence ID" value="ONH28409.1"/>
    <property type="molecule type" value="Genomic_DNA"/>
</dbReference>
<dbReference type="GO" id="GO:0016020">
    <property type="term" value="C:membrane"/>
    <property type="evidence" value="ECO:0007669"/>
    <property type="project" value="TreeGrafter"/>
</dbReference>
<organism evidence="5 6">
    <name type="scientific">Pseudofrankia asymbiotica</name>
    <dbReference type="NCBI Taxonomy" id="1834516"/>
    <lineage>
        <taxon>Bacteria</taxon>
        <taxon>Bacillati</taxon>
        <taxon>Actinomycetota</taxon>
        <taxon>Actinomycetes</taxon>
        <taxon>Frankiales</taxon>
        <taxon>Frankiaceae</taxon>
        <taxon>Pseudofrankia</taxon>
    </lineage>
</organism>
<keyword evidence="2" id="KW-0067">ATP-binding</keyword>
<dbReference type="OrthoDB" id="9803968at2"/>
<dbReference type="InterPro" id="IPR000873">
    <property type="entry name" value="AMP-dep_synth/lig_dom"/>
</dbReference>
<proteinExistence type="predicted"/>
<dbReference type="PROSITE" id="PS00455">
    <property type="entry name" value="AMP_BINDING"/>
    <property type="match status" value="1"/>
</dbReference>
<dbReference type="AlphaFoldDB" id="A0A1V2I8S3"/>
<keyword evidence="1" id="KW-0547">Nucleotide-binding</keyword>
<comment type="caution">
    <text evidence="5">The sequence shown here is derived from an EMBL/GenBank/DDBJ whole genome shotgun (WGS) entry which is preliminary data.</text>
</comment>
<dbReference type="Pfam" id="PF23562">
    <property type="entry name" value="AMP-binding_C_3"/>
    <property type="match status" value="1"/>
</dbReference>
<dbReference type="RefSeq" id="WP_076818647.1">
    <property type="nucleotide sequence ID" value="NZ_MOMC01000040.1"/>
</dbReference>
<dbReference type="InterPro" id="IPR042099">
    <property type="entry name" value="ANL_N_sf"/>
</dbReference>
<accession>A0A1V2I8S3</accession>
<dbReference type="InterPro" id="IPR020845">
    <property type="entry name" value="AMP-binding_CS"/>
</dbReference>
<evidence type="ECO:0000256" key="3">
    <source>
        <dbReference type="ARBA" id="ARBA00024484"/>
    </source>
</evidence>
<dbReference type="PANTHER" id="PTHR43272:SF33">
    <property type="entry name" value="AMP-BINDING DOMAIN-CONTAINING PROTEIN-RELATED"/>
    <property type="match status" value="1"/>
</dbReference>
<feature type="domain" description="AMP-dependent synthetase/ligase" evidence="4">
    <location>
        <begin position="26"/>
        <end position="426"/>
    </location>
</feature>
<evidence type="ECO:0000256" key="2">
    <source>
        <dbReference type="ARBA" id="ARBA00022840"/>
    </source>
</evidence>
<dbReference type="GO" id="GO:0004467">
    <property type="term" value="F:long-chain fatty acid-CoA ligase activity"/>
    <property type="evidence" value="ECO:0007669"/>
    <property type="project" value="UniProtKB-EC"/>
</dbReference>
<gene>
    <name evidence="5" type="ORF">BL253_19660</name>
</gene>
<evidence type="ECO:0000256" key="1">
    <source>
        <dbReference type="ARBA" id="ARBA00022741"/>
    </source>
</evidence>
<comment type="catalytic activity">
    <reaction evidence="3">
        <text>a long-chain fatty acid + ATP + CoA = a long-chain fatty acyl-CoA + AMP + diphosphate</text>
        <dbReference type="Rhea" id="RHEA:15421"/>
        <dbReference type="ChEBI" id="CHEBI:30616"/>
        <dbReference type="ChEBI" id="CHEBI:33019"/>
        <dbReference type="ChEBI" id="CHEBI:57287"/>
        <dbReference type="ChEBI" id="CHEBI:57560"/>
        <dbReference type="ChEBI" id="CHEBI:83139"/>
        <dbReference type="ChEBI" id="CHEBI:456215"/>
        <dbReference type="EC" id="6.2.1.3"/>
    </reaction>
    <physiologicalReaction direction="left-to-right" evidence="3">
        <dbReference type="Rhea" id="RHEA:15422"/>
    </physiologicalReaction>
</comment>